<evidence type="ECO:0000313" key="3">
    <source>
        <dbReference type="Proteomes" id="UP000037982"/>
    </source>
</evidence>
<dbReference type="EMBL" id="LGKG01000101">
    <property type="protein sequence ID" value="KPC64263.1"/>
    <property type="molecule type" value="Genomic_DNA"/>
</dbReference>
<dbReference type="PATRIC" id="fig|66876.3.peg.2637"/>
<dbReference type="AlphaFoldDB" id="A0A0N0XX03"/>
<proteinExistence type="predicted"/>
<comment type="caution">
    <text evidence="2">The sequence shown here is derived from an EMBL/GenBank/DDBJ whole genome shotgun (WGS) entry which is preliminary data.</text>
</comment>
<gene>
    <name evidence="2" type="ORF">ADL29_12070</name>
</gene>
<organism evidence="2 3">
    <name type="scientific">Streptomyces chattanoogensis</name>
    <dbReference type="NCBI Taxonomy" id="66876"/>
    <lineage>
        <taxon>Bacteria</taxon>
        <taxon>Bacillati</taxon>
        <taxon>Actinomycetota</taxon>
        <taxon>Actinomycetes</taxon>
        <taxon>Kitasatosporales</taxon>
        <taxon>Streptomycetaceae</taxon>
        <taxon>Streptomyces</taxon>
    </lineage>
</organism>
<name>A0A0N0XX03_9ACTN</name>
<dbReference type="Proteomes" id="UP000037982">
    <property type="component" value="Unassembled WGS sequence"/>
</dbReference>
<protein>
    <submittedName>
        <fullName evidence="2">Uncharacterized protein</fullName>
    </submittedName>
</protein>
<keyword evidence="3" id="KW-1185">Reference proteome</keyword>
<sequence length="75" mass="7642">MTSNQSPPTPAAVGDVEGVDAVRSEPERLVQLGRSGRNVSTAETRGACADDRADLPIGRDIPDPVVAGIGDVDSG</sequence>
<evidence type="ECO:0000256" key="1">
    <source>
        <dbReference type="SAM" id="MobiDB-lite"/>
    </source>
</evidence>
<evidence type="ECO:0000313" key="2">
    <source>
        <dbReference type="EMBL" id="KPC64263.1"/>
    </source>
</evidence>
<reference evidence="3" key="1">
    <citation type="submission" date="2015-07" db="EMBL/GenBank/DDBJ databases">
        <authorList>
            <person name="Ju K.-S."/>
            <person name="Doroghazi J.R."/>
            <person name="Metcalf W.W."/>
        </authorList>
    </citation>
    <scope>NUCLEOTIDE SEQUENCE [LARGE SCALE GENOMIC DNA]</scope>
    <source>
        <strain evidence="3">NRRL ISP-5002</strain>
    </source>
</reference>
<feature type="region of interest" description="Disordered" evidence="1">
    <location>
        <begin position="1"/>
        <end position="24"/>
    </location>
</feature>
<accession>A0A0N0XX03</accession>